<reference evidence="7 8" key="1">
    <citation type="submission" date="2023-07" db="EMBL/GenBank/DDBJ databases">
        <title>Sorghum-associated microbial communities from plants grown in Nebraska, USA.</title>
        <authorList>
            <person name="Schachtman D."/>
        </authorList>
    </citation>
    <scope>NUCLEOTIDE SEQUENCE [LARGE SCALE GENOMIC DNA]</scope>
    <source>
        <strain evidence="7 8">584</strain>
    </source>
</reference>
<feature type="transmembrane region" description="Helical" evidence="5">
    <location>
        <begin position="87"/>
        <end position="107"/>
    </location>
</feature>
<evidence type="ECO:0000313" key="7">
    <source>
        <dbReference type="EMBL" id="MDR6287982.1"/>
    </source>
</evidence>
<feature type="transmembrane region" description="Helical" evidence="5">
    <location>
        <begin position="114"/>
        <end position="132"/>
    </location>
</feature>
<dbReference type="InterPro" id="IPR000620">
    <property type="entry name" value="EamA_dom"/>
</dbReference>
<evidence type="ECO:0000256" key="1">
    <source>
        <dbReference type="ARBA" id="ARBA00004141"/>
    </source>
</evidence>
<dbReference type="Proteomes" id="UP001262410">
    <property type="component" value="Unassembled WGS sequence"/>
</dbReference>
<evidence type="ECO:0000313" key="8">
    <source>
        <dbReference type="Proteomes" id="UP001262410"/>
    </source>
</evidence>
<feature type="transmembrane region" description="Helical" evidence="5">
    <location>
        <begin position="261"/>
        <end position="279"/>
    </location>
</feature>
<evidence type="ECO:0000256" key="3">
    <source>
        <dbReference type="ARBA" id="ARBA00022989"/>
    </source>
</evidence>
<comment type="subcellular location">
    <subcellularLocation>
        <location evidence="1">Membrane</location>
        <topology evidence="1">Multi-pass membrane protein</topology>
    </subcellularLocation>
</comment>
<keyword evidence="8" id="KW-1185">Reference proteome</keyword>
<protein>
    <submittedName>
        <fullName evidence="7">O-acetylserine/cysteine efflux transporter</fullName>
    </submittedName>
</protein>
<dbReference type="EMBL" id="JAVDPW010000001">
    <property type="protein sequence ID" value="MDR6287982.1"/>
    <property type="molecule type" value="Genomic_DNA"/>
</dbReference>
<feature type="transmembrane region" description="Helical" evidence="5">
    <location>
        <begin position="170"/>
        <end position="190"/>
    </location>
</feature>
<feature type="transmembrane region" description="Helical" evidence="5">
    <location>
        <begin position="205"/>
        <end position="224"/>
    </location>
</feature>
<organism evidence="7 8">
    <name type="scientific">Inquilinus ginsengisoli</name>
    <dbReference type="NCBI Taxonomy" id="363840"/>
    <lineage>
        <taxon>Bacteria</taxon>
        <taxon>Pseudomonadati</taxon>
        <taxon>Pseudomonadota</taxon>
        <taxon>Alphaproteobacteria</taxon>
        <taxon>Rhodospirillales</taxon>
        <taxon>Rhodospirillaceae</taxon>
        <taxon>Inquilinus</taxon>
    </lineage>
</organism>
<evidence type="ECO:0000256" key="2">
    <source>
        <dbReference type="ARBA" id="ARBA00022692"/>
    </source>
</evidence>
<dbReference type="InterPro" id="IPR050638">
    <property type="entry name" value="AA-Vitamin_Transporters"/>
</dbReference>
<comment type="caution">
    <text evidence="7">The sequence shown here is derived from an EMBL/GenBank/DDBJ whole genome shotgun (WGS) entry which is preliminary data.</text>
</comment>
<keyword evidence="2 5" id="KW-0812">Transmembrane</keyword>
<dbReference type="SUPFAM" id="SSF103481">
    <property type="entry name" value="Multidrug resistance efflux transporter EmrE"/>
    <property type="match status" value="2"/>
</dbReference>
<name>A0ABU1JI22_9PROT</name>
<dbReference type="PANTHER" id="PTHR32322:SF9">
    <property type="entry name" value="AMINO-ACID METABOLITE EFFLUX PUMP-RELATED"/>
    <property type="match status" value="1"/>
</dbReference>
<dbReference type="InterPro" id="IPR037185">
    <property type="entry name" value="EmrE-like"/>
</dbReference>
<sequence length="292" mass="31779">MMRPVDLLLTIGVMAIWGYNFVIAKYGLAELPPLLFMALRFGVVAVLLVPFVRLPRGRWRDVLILAVMLGLTHFSLMFTGLKHVDAAVGAIVIQVQVPASALLAMIFFKDRIGWRRALGMAIAIGGVGILAGEPRQSSALWAIGLIMLAAVVWAGANIQMKRMVDLDPSTINGWMSLFAAPMLLGVSLLVEDGQWQAVTQASTRAWIAVAFQAVVVVILSYAVWYRLLRTYSVNQTMPYTLLVPVFGVLSGVVFLEEPASWNLLLGGIATLIGVGIIILRRPKVVEAQAQVT</sequence>
<feature type="transmembrane region" description="Helical" evidence="5">
    <location>
        <begin position="34"/>
        <end position="55"/>
    </location>
</feature>
<dbReference type="PANTHER" id="PTHR32322">
    <property type="entry name" value="INNER MEMBRANE TRANSPORTER"/>
    <property type="match status" value="1"/>
</dbReference>
<feature type="transmembrane region" description="Helical" evidence="5">
    <location>
        <begin position="7"/>
        <end position="28"/>
    </location>
</feature>
<feature type="transmembrane region" description="Helical" evidence="5">
    <location>
        <begin position="138"/>
        <end position="158"/>
    </location>
</feature>
<keyword evidence="3 5" id="KW-1133">Transmembrane helix</keyword>
<accession>A0ABU1JI22</accession>
<evidence type="ECO:0000259" key="6">
    <source>
        <dbReference type="Pfam" id="PF00892"/>
    </source>
</evidence>
<evidence type="ECO:0000256" key="5">
    <source>
        <dbReference type="SAM" id="Phobius"/>
    </source>
</evidence>
<dbReference type="Gene3D" id="1.10.3730.20">
    <property type="match status" value="1"/>
</dbReference>
<dbReference type="RefSeq" id="WP_309791916.1">
    <property type="nucleotide sequence ID" value="NZ_JAVDPW010000001.1"/>
</dbReference>
<feature type="domain" description="EamA" evidence="6">
    <location>
        <begin position="7"/>
        <end position="130"/>
    </location>
</feature>
<feature type="domain" description="EamA" evidence="6">
    <location>
        <begin position="141"/>
        <end position="278"/>
    </location>
</feature>
<proteinExistence type="predicted"/>
<feature type="transmembrane region" description="Helical" evidence="5">
    <location>
        <begin position="62"/>
        <end position="81"/>
    </location>
</feature>
<gene>
    <name evidence="7" type="ORF">E9232_000481</name>
</gene>
<feature type="transmembrane region" description="Helical" evidence="5">
    <location>
        <begin position="236"/>
        <end position="255"/>
    </location>
</feature>
<dbReference type="Pfam" id="PF00892">
    <property type="entry name" value="EamA"/>
    <property type="match status" value="2"/>
</dbReference>
<keyword evidence="4 5" id="KW-0472">Membrane</keyword>
<evidence type="ECO:0000256" key="4">
    <source>
        <dbReference type="ARBA" id="ARBA00023136"/>
    </source>
</evidence>